<gene>
    <name evidence="2" type="ORF">FK530_02215</name>
</gene>
<feature type="signal peptide" evidence="1">
    <location>
        <begin position="1"/>
        <end position="27"/>
    </location>
</feature>
<dbReference type="Proteomes" id="UP000319375">
    <property type="component" value="Unassembled WGS sequence"/>
</dbReference>
<dbReference type="RefSeq" id="WP_146485338.1">
    <property type="nucleotide sequence ID" value="NZ_VIGX01000001.1"/>
</dbReference>
<name>A0A5C5S6H9_9ACTN</name>
<proteinExistence type="predicted"/>
<protein>
    <submittedName>
        <fullName evidence="2">Uncharacterized protein</fullName>
    </submittedName>
</protein>
<dbReference type="EMBL" id="VIGX01000001">
    <property type="protein sequence ID" value="TWS30704.1"/>
    <property type="molecule type" value="Genomic_DNA"/>
</dbReference>
<comment type="caution">
    <text evidence="2">The sequence shown here is derived from an EMBL/GenBank/DDBJ whole genome shotgun (WGS) entry which is preliminary data.</text>
</comment>
<evidence type="ECO:0000256" key="1">
    <source>
        <dbReference type="SAM" id="SignalP"/>
    </source>
</evidence>
<sequence length="178" mass="17775">MIGSSRRRRASLAAALAVVGGAATGCATTVAGSPVADGAAVTSTPTFSVGPSVPLDPPSNGAPNLAQLAGTWTGTYLCLQGETALTLALVDPAAGPSRFDFSATATNPGVPNGSYSVTLALDGADLVIAPVAWINRPGIYEMVGLRVTGPINSATTVLSGTVSYQGCSTFEVRRQAAH</sequence>
<organism evidence="2 3">
    <name type="scientific">Tsukamurella conjunctivitidis</name>
    <dbReference type="NCBI Taxonomy" id="2592068"/>
    <lineage>
        <taxon>Bacteria</taxon>
        <taxon>Bacillati</taxon>
        <taxon>Actinomycetota</taxon>
        <taxon>Actinomycetes</taxon>
        <taxon>Mycobacteriales</taxon>
        <taxon>Tsukamurellaceae</taxon>
        <taxon>Tsukamurella</taxon>
    </lineage>
</organism>
<feature type="chain" id="PRO_5039058299" evidence="1">
    <location>
        <begin position="28"/>
        <end position="178"/>
    </location>
</feature>
<evidence type="ECO:0000313" key="2">
    <source>
        <dbReference type="EMBL" id="TWS30704.1"/>
    </source>
</evidence>
<dbReference type="PROSITE" id="PS51257">
    <property type="entry name" value="PROKAR_LIPOPROTEIN"/>
    <property type="match status" value="1"/>
</dbReference>
<dbReference type="AlphaFoldDB" id="A0A5C5S6H9"/>
<accession>A0A5C5S6H9</accession>
<evidence type="ECO:0000313" key="3">
    <source>
        <dbReference type="Proteomes" id="UP000319375"/>
    </source>
</evidence>
<reference evidence="2 3" key="1">
    <citation type="submission" date="2019-06" db="EMBL/GenBank/DDBJ databases">
        <title>Tsukamurella conjunctivitidis sp. nov., Tsukamurella assacharolytica sp. nov. and Tsukamurella sputae sp. nov. isolated from patients with conjunctivitis, bacteraemia (lymphoma) and respiratory infection (sputum) in Hong Kong.</title>
        <authorList>
            <person name="Teng J.L.L."/>
            <person name="Lee H.H."/>
            <person name="Fong J.Y.H."/>
            <person name="Fok K.M.N."/>
            <person name="Lau S.K.P."/>
            <person name="Woo P.C.Y."/>
        </authorList>
    </citation>
    <scope>NUCLEOTIDE SEQUENCE [LARGE SCALE GENOMIC DNA]</scope>
    <source>
        <strain evidence="2 3">HKU72</strain>
    </source>
</reference>
<keyword evidence="1" id="KW-0732">Signal</keyword>
<dbReference type="OrthoDB" id="1818119at2"/>
<keyword evidence="3" id="KW-1185">Reference proteome</keyword>